<comment type="caution">
    <text evidence="2">The sequence shown here is derived from an EMBL/GenBank/DDBJ whole genome shotgun (WGS) entry which is preliminary data.</text>
</comment>
<accession>A0AAN6K4G6</accession>
<dbReference type="AlphaFoldDB" id="A0AAN6K4G6"/>
<evidence type="ECO:0000313" key="2">
    <source>
        <dbReference type="EMBL" id="KAK0963673.1"/>
    </source>
</evidence>
<protein>
    <submittedName>
        <fullName evidence="2">Uncharacterized protein</fullName>
    </submittedName>
</protein>
<dbReference type="EMBL" id="JAUJLE010000272">
    <property type="protein sequence ID" value="KAK0963673.1"/>
    <property type="molecule type" value="Genomic_DNA"/>
</dbReference>
<feature type="compositionally biased region" description="Basic and acidic residues" evidence="1">
    <location>
        <begin position="590"/>
        <end position="602"/>
    </location>
</feature>
<name>A0AAN6K4G6_9PEZI</name>
<feature type="compositionally biased region" description="Low complexity" evidence="1">
    <location>
        <begin position="198"/>
        <end position="213"/>
    </location>
</feature>
<feature type="compositionally biased region" description="Polar residues" evidence="1">
    <location>
        <begin position="473"/>
        <end position="490"/>
    </location>
</feature>
<proteinExistence type="predicted"/>
<gene>
    <name evidence="2" type="ORF">LTR91_018847</name>
</gene>
<dbReference type="Proteomes" id="UP001175353">
    <property type="component" value="Unassembled WGS sequence"/>
</dbReference>
<feature type="region of interest" description="Disordered" evidence="1">
    <location>
        <begin position="589"/>
        <end position="608"/>
    </location>
</feature>
<organism evidence="2 3">
    <name type="scientific">Friedmanniomyces endolithicus</name>
    <dbReference type="NCBI Taxonomy" id="329885"/>
    <lineage>
        <taxon>Eukaryota</taxon>
        <taxon>Fungi</taxon>
        <taxon>Dikarya</taxon>
        <taxon>Ascomycota</taxon>
        <taxon>Pezizomycotina</taxon>
        <taxon>Dothideomycetes</taxon>
        <taxon>Dothideomycetidae</taxon>
        <taxon>Mycosphaerellales</taxon>
        <taxon>Teratosphaeriaceae</taxon>
        <taxon>Friedmanniomyces</taxon>
    </lineage>
</organism>
<reference evidence="2" key="1">
    <citation type="submission" date="2023-06" db="EMBL/GenBank/DDBJ databases">
        <title>Black Yeasts Isolated from many extreme environments.</title>
        <authorList>
            <person name="Coleine C."/>
            <person name="Stajich J.E."/>
            <person name="Selbmann L."/>
        </authorList>
    </citation>
    <scope>NUCLEOTIDE SEQUENCE</scope>
    <source>
        <strain evidence="2">CCFEE 5200</strain>
    </source>
</reference>
<evidence type="ECO:0000256" key="1">
    <source>
        <dbReference type="SAM" id="MobiDB-lite"/>
    </source>
</evidence>
<feature type="compositionally biased region" description="Polar residues" evidence="1">
    <location>
        <begin position="181"/>
        <end position="197"/>
    </location>
</feature>
<sequence length="698" mass="76018">MNFNGTAVTQAQREQLAQRWLASTQAQQLSPGQSEQFAQQIRSGDLDHQVQQNCMAQASVGQSMTTSFQTPFGEIQIPGFMPPMQPFPSMTLAGMPQVPMPAMQFPAMTPFQMPVIAPMFPPLMPEMHSPFAAPNTTPAIPQPFDMGLTAVQGYPQPFSQTVNFPGGQATRQAVTFPGGSANHQNINYSGRNGNAQVSYSSSNSSGHWSSHGSTATGHPALPSAAHYPQNIPVQSAQPIPIPQQAPIGSQHGFDEPEPMPPIVAPPAYFEVADSSAAQAQAPSQNSRLHDAFAQQLNEETYFSNPPGAPDRSAGAVIRGSPRGRVMAQNPLGEKICTSLLLKGPTLVDASSSTYSSQRESMECRHAVLPYRRTSPPLRLSVARADAVRSTVIGQANSRTDQGLGVAIPQLANIILRSGNVMGFAPRQTMLARRKTFVHCGCLQECGALHFTSTDLNNDASITPSKESRLASPSVPTQPITVSPTTSPINEPTSFEIKDNEMTRLPALRRKQAYRDLRIATDILSLVRSHPRHPVMCGPVGLTDGCLTDDTDLASLVPLPLFYGRPSAHRVGGHPARVLVVEESLTKRQAVRPDRSNPGREAKALSSARHTRNHVDLRIPIRSQRSKLTKEPPSQAHSAITIVNNTDRLYDDETDMLRTLHGFPYDIRCRPCPSRKPEQAFWKSCARVVKCSIRRMMRI</sequence>
<feature type="region of interest" description="Disordered" evidence="1">
    <location>
        <begin position="459"/>
        <end position="490"/>
    </location>
</feature>
<evidence type="ECO:0000313" key="3">
    <source>
        <dbReference type="Proteomes" id="UP001175353"/>
    </source>
</evidence>
<feature type="region of interest" description="Disordered" evidence="1">
    <location>
        <begin position="178"/>
        <end position="223"/>
    </location>
</feature>
<keyword evidence="3" id="KW-1185">Reference proteome</keyword>